<evidence type="ECO:0000256" key="10">
    <source>
        <dbReference type="SAM" id="Phobius"/>
    </source>
</evidence>
<dbReference type="Pfam" id="PF01532">
    <property type="entry name" value="Glyco_hydro_47"/>
    <property type="match status" value="2"/>
</dbReference>
<dbReference type="GO" id="GO:0005509">
    <property type="term" value="F:calcium ion binding"/>
    <property type="evidence" value="ECO:0007669"/>
    <property type="project" value="InterPro"/>
</dbReference>
<comment type="caution">
    <text evidence="11">The sequence shown here is derived from an EMBL/GenBank/DDBJ whole genome shotgun (WGS) entry which is preliminary data.</text>
</comment>
<evidence type="ECO:0000256" key="9">
    <source>
        <dbReference type="SAM" id="MobiDB-lite"/>
    </source>
</evidence>
<evidence type="ECO:0000256" key="7">
    <source>
        <dbReference type="PIRSR" id="PIRSR601382-3"/>
    </source>
</evidence>
<dbReference type="Proteomes" id="UP001383192">
    <property type="component" value="Unassembled WGS sequence"/>
</dbReference>
<comment type="pathway">
    <text evidence="2">Protein modification; protein glycosylation.</text>
</comment>
<feature type="binding site" evidence="6">
    <location>
        <position position="557"/>
    </location>
    <ligand>
        <name>Ca(2+)</name>
        <dbReference type="ChEBI" id="CHEBI:29108"/>
    </ligand>
</feature>
<keyword evidence="5 7" id="KW-1015">Disulfide bond</keyword>
<gene>
    <name evidence="11" type="ORF">VNI00_014829</name>
</gene>
<evidence type="ECO:0000256" key="3">
    <source>
        <dbReference type="ARBA" id="ARBA00007658"/>
    </source>
</evidence>
<dbReference type="InterPro" id="IPR001382">
    <property type="entry name" value="Glyco_hydro_47"/>
</dbReference>
<evidence type="ECO:0000256" key="6">
    <source>
        <dbReference type="PIRSR" id="PIRSR601382-2"/>
    </source>
</evidence>
<keyword evidence="6" id="KW-0106">Calcium</keyword>
<protein>
    <recommendedName>
        <fullName evidence="8">alpha-1,2-Mannosidase</fullName>
        <ecNumber evidence="8">3.2.1.-</ecNumber>
    </recommendedName>
</protein>
<keyword evidence="10" id="KW-1133">Transmembrane helix</keyword>
<dbReference type="GO" id="GO:0005975">
    <property type="term" value="P:carbohydrate metabolic process"/>
    <property type="evidence" value="ECO:0007669"/>
    <property type="project" value="InterPro"/>
</dbReference>
<comment type="cofactor">
    <cofactor evidence="1 6">
        <name>Ca(2+)</name>
        <dbReference type="ChEBI" id="CHEBI:29108"/>
    </cofactor>
</comment>
<keyword evidence="4 8" id="KW-0378">Hydrolase</keyword>
<keyword evidence="10" id="KW-0812">Transmembrane</keyword>
<organism evidence="11 12">
    <name type="scientific">Paramarasmius palmivorus</name>
    <dbReference type="NCBI Taxonomy" id="297713"/>
    <lineage>
        <taxon>Eukaryota</taxon>
        <taxon>Fungi</taxon>
        <taxon>Dikarya</taxon>
        <taxon>Basidiomycota</taxon>
        <taxon>Agaricomycotina</taxon>
        <taxon>Agaricomycetes</taxon>
        <taxon>Agaricomycetidae</taxon>
        <taxon>Agaricales</taxon>
        <taxon>Marasmiineae</taxon>
        <taxon>Marasmiaceae</taxon>
        <taxon>Paramarasmius</taxon>
    </lineage>
</organism>
<dbReference type="Gene3D" id="1.50.10.10">
    <property type="match status" value="1"/>
</dbReference>
<dbReference type="InterPro" id="IPR012341">
    <property type="entry name" value="6hp_glycosidase-like_sf"/>
</dbReference>
<dbReference type="GO" id="GO:0016020">
    <property type="term" value="C:membrane"/>
    <property type="evidence" value="ECO:0007669"/>
    <property type="project" value="InterPro"/>
</dbReference>
<dbReference type="InterPro" id="IPR036026">
    <property type="entry name" value="Seven-hairpin_glycosidases"/>
</dbReference>
<evidence type="ECO:0000313" key="11">
    <source>
        <dbReference type="EMBL" id="KAK7028816.1"/>
    </source>
</evidence>
<dbReference type="SUPFAM" id="SSF48225">
    <property type="entry name" value="Seven-hairpin glycosidases"/>
    <property type="match status" value="1"/>
</dbReference>
<evidence type="ECO:0000256" key="8">
    <source>
        <dbReference type="RuleBase" id="RU361193"/>
    </source>
</evidence>
<comment type="similarity">
    <text evidence="3 8">Belongs to the glycosyl hydrolase 47 family.</text>
</comment>
<feature type="region of interest" description="Disordered" evidence="9">
    <location>
        <begin position="436"/>
        <end position="457"/>
    </location>
</feature>
<evidence type="ECO:0000256" key="1">
    <source>
        <dbReference type="ARBA" id="ARBA00001913"/>
    </source>
</evidence>
<dbReference type="GO" id="GO:0036503">
    <property type="term" value="P:ERAD pathway"/>
    <property type="evidence" value="ECO:0007669"/>
    <property type="project" value="UniProtKB-ARBA"/>
</dbReference>
<dbReference type="InterPro" id="IPR050749">
    <property type="entry name" value="Glycosyl_Hydrolase_47"/>
</dbReference>
<evidence type="ECO:0000256" key="2">
    <source>
        <dbReference type="ARBA" id="ARBA00004922"/>
    </source>
</evidence>
<dbReference type="PANTHER" id="PTHR11742">
    <property type="entry name" value="MANNOSYL-OLIGOSACCHARIDE ALPHA-1,2-MANNOSIDASE-RELATED"/>
    <property type="match status" value="1"/>
</dbReference>
<evidence type="ECO:0000313" key="12">
    <source>
        <dbReference type="Proteomes" id="UP001383192"/>
    </source>
</evidence>
<evidence type="ECO:0000256" key="5">
    <source>
        <dbReference type="ARBA" id="ARBA00023157"/>
    </source>
</evidence>
<dbReference type="EMBL" id="JAYKXP010000088">
    <property type="protein sequence ID" value="KAK7028816.1"/>
    <property type="molecule type" value="Genomic_DNA"/>
</dbReference>
<dbReference type="EC" id="3.2.1.-" evidence="8"/>
<keyword evidence="10" id="KW-0472">Membrane</keyword>
<sequence>MPPTPTPSIFQALRLWTSKPIRWFPPLLSFIFIFWLFGPSLFHTGPPPPHRFHNGLPPAIGHPHRPPSRIPPDDTHIWPTRANQVRKAFIHGYEGYRKHAFQADELLPVSGKKVNNFNGWGVTIYDALDTMWIMGLDDYFSEALDLISKADFTIPPNEFVPFFETIIRYLGGLLSAYALSGKPVLLEKADMLGEMLLPAFDTQSGLPMFAVNPQNKYLAHLTGKSEYFTKSERIMQIMYTSNITNGVFPTMWDTLTAQPKNAQFSVGAFADSAHEYLLKQWLLTSRSEDKIRDLYLQATNAIINNLLYLSPDRDFLYVTDTTFTPSHTNSNSNSNTDSPESNPNITQKHTPTHTFEHLSCFLPGLFALGTTTSSALPFTSTEERELHTWAAEGLGYACWLSYADQETGLGPDEMVVTSSSSSGKWVDALAEWRAKDKGKGRPPGLREVPPEGSIGRRGYTNRKQTYLLRPETIESFYILWRTTGDERWRERGWAIFQAIEKHAKTEYGYASVYNVDEDESRLKDEMPSYFLAETLKYLYLLFTDEEIIPLDKWVFNTEAHPLPIFEWTEEEKKVYGIGVS</sequence>
<feature type="disulfide bond" evidence="7">
    <location>
        <begin position="360"/>
        <end position="398"/>
    </location>
</feature>
<dbReference type="AlphaFoldDB" id="A0AAW0BP35"/>
<accession>A0AAW0BP35</accession>
<keyword evidence="12" id="KW-1185">Reference proteome</keyword>
<reference evidence="11 12" key="1">
    <citation type="submission" date="2024-01" db="EMBL/GenBank/DDBJ databases">
        <title>A draft genome for a cacao thread blight-causing isolate of Paramarasmius palmivorus.</title>
        <authorList>
            <person name="Baruah I.K."/>
            <person name="Bukari Y."/>
            <person name="Amoako-Attah I."/>
            <person name="Meinhardt L.W."/>
            <person name="Bailey B.A."/>
            <person name="Cohen S.P."/>
        </authorList>
    </citation>
    <scope>NUCLEOTIDE SEQUENCE [LARGE SCALE GENOMIC DNA]</scope>
    <source>
        <strain evidence="11 12">GH-12</strain>
    </source>
</reference>
<keyword evidence="8" id="KW-0326">Glycosidase</keyword>
<evidence type="ECO:0000256" key="4">
    <source>
        <dbReference type="ARBA" id="ARBA00022801"/>
    </source>
</evidence>
<keyword evidence="6" id="KW-0479">Metal-binding</keyword>
<feature type="transmembrane region" description="Helical" evidence="10">
    <location>
        <begin position="21"/>
        <end position="42"/>
    </location>
</feature>
<proteinExistence type="inferred from homology"/>
<feature type="region of interest" description="Disordered" evidence="9">
    <location>
        <begin position="326"/>
        <end position="349"/>
    </location>
</feature>
<feature type="compositionally biased region" description="Low complexity" evidence="9">
    <location>
        <begin position="326"/>
        <end position="344"/>
    </location>
</feature>
<dbReference type="PRINTS" id="PR00747">
    <property type="entry name" value="GLYHDRLASE47"/>
</dbReference>
<name>A0AAW0BP35_9AGAR</name>
<dbReference type="GO" id="GO:0004571">
    <property type="term" value="F:mannosyl-oligosaccharide 1,2-alpha-mannosidase activity"/>
    <property type="evidence" value="ECO:0007669"/>
    <property type="project" value="InterPro"/>
</dbReference>
<dbReference type="GO" id="GO:0005783">
    <property type="term" value="C:endoplasmic reticulum"/>
    <property type="evidence" value="ECO:0007669"/>
    <property type="project" value="TreeGrafter"/>
</dbReference>